<proteinExistence type="predicted"/>
<evidence type="ECO:0000313" key="1">
    <source>
        <dbReference type="EMBL" id="XCD03637.1"/>
    </source>
</evidence>
<name>A0AAU8AVN5_9CAUD</name>
<dbReference type="EMBL" id="PP511379">
    <property type="protein sequence ID" value="XCD03637.1"/>
    <property type="molecule type" value="Genomic_DNA"/>
</dbReference>
<sequence>MENLSYILKQEAVERNLCAKWTAEWADDSDQQTLIDKYVRGIDFIIKQGEWPTNEFIKANFDRELLHDNLIFVDEHIDLTDAPSGIYILNGECSGALLFGQWAAATIYVRHNSKVRIEADRFAKVFVRLYDNAEVEYDIDGNAVVKVYDRRK</sequence>
<protein>
    <submittedName>
        <fullName evidence="1">Uncharacterized protein</fullName>
    </submittedName>
</protein>
<organism evidence="1">
    <name type="scientific">Dulem virus 40</name>
    <dbReference type="NCBI Taxonomy" id="3145758"/>
    <lineage>
        <taxon>Viruses</taxon>
        <taxon>Duplodnaviria</taxon>
        <taxon>Heunggongvirae</taxon>
        <taxon>Uroviricota</taxon>
        <taxon>Caudoviricetes</taxon>
    </lineage>
</organism>
<reference evidence="1" key="1">
    <citation type="submission" date="2024-03" db="EMBL/GenBank/DDBJ databases">
        <title>Diverse circular DNA viruses in blood, oral, and fecal samples of captive lemurs.</title>
        <authorList>
            <person name="Paietta E.N."/>
            <person name="Kraberger S."/>
            <person name="Lund M.C."/>
            <person name="Custer J.M."/>
            <person name="Vargas K.M."/>
            <person name="Ehmke E.E."/>
            <person name="Yoder A.D."/>
            <person name="Varsani A."/>
        </authorList>
    </citation>
    <scope>NUCLEOTIDE SEQUENCE</scope>
    <source>
        <strain evidence="1">Duke_21_1</strain>
    </source>
</reference>
<accession>A0AAU8AVN5</accession>